<name>A0A7S8IFW4_9CHLR</name>
<dbReference type="KEGG" id="pmet:G4Y79_05890"/>
<evidence type="ECO:0000256" key="1">
    <source>
        <dbReference type="ARBA" id="ARBA00004328"/>
    </source>
</evidence>
<organism evidence="3 4">
    <name type="scientific">Phototrophicus methaneseepsis</name>
    <dbReference type="NCBI Taxonomy" id="2710758"/>
    <lineage>
        <taxon>Bacteria</taxon>
        <taxon>Bacillati</taxon>
        <taxon>Chloroflexota</taxon>
        <taxon>Candidatus Thermofontia</taxon>
        <taxon>Phototrophicales</taxon>
        <taxon>Phototrophicaceae</taxon>
        <taxon>Phototrophicus</taxon>
    </lineage>
</organism>
<dbReference type="AlphaFoldDB" id="A0A7S8IFW4"/>
<dbReference type="RefSeq" id="WP_195171973.1">
    <property type="nucleotide sequence ID" value="NZ_CP062983.1"/>
</dbReference>
<dbReference type="Pfam" id="PF05065">
    <property type="entry name" value="Phage_capsid"/>
    <property type="match status" value="1"/>
</dbReference>
<dbReference type="SUPFAM" id="SSF56563">
    <property type="entry name" value="Major capsid protein gp5"/>
    <property type="match status" value="1"/>
</dbReference>
<reference evidence="3 4" key="1">
    <citation type="submission" date="2020-02" db="EMBL/GenBank/DDBJ databases">
        <authorList>
            <person name="Zheng R.K."/>
            <person name="Sun C.M."/>
        </authorList>
    </citation>
    <scope>NUCLEOTIDE SEQUENCE [LARGE SCALE GENOMIC DNA]</scope>
    <source>
        <strain evidence="4">rifampicinis</strain>
    </source>
</reference>
<dbReference type="NCBIfam" id="TIGR01554">
    <property type="entry name" value="major_cap_HK97"/>
    <property type="match status" value="1"/>
</dbReference>
<feature type="domain" description="Phage capsid-like C-terminal" evidence="2">
    <location>
        <begin position="319"/>
        <end position="564"/>
    </location>
</feature>
<comment type="subcellular location">
    <subcellularLocation>
        <location evidence="1">Virion</location>
    </subcellularLocation>
</comment>
<accession>A0A7S8IFW4</accession>
<protein>
    <submittedName>
        <fullName evidence="3">Phage major capsid protein</fullName>
    </submittedName>
</protein>
<sequence length="632" mass="69243">MTMQTRHSDHIDRHLITSRDQARLVTAVKMIDAREGRVGGYLVVWGDATTRDLQGEYFTPETELGLTWYDRRPVLYHHGLDGNLKAAVIGQIETLQIDEVGVWAEAQLDLRQRYVQVVHNLIERGLLSWSSGSLPHLVAVANDGHIKRWPIVEGSLTPTPAEPRRTEIHTIKSAYAALGLDTRLLQLDDDSESLHERPTLPLSSLPSLPSEPLALEPASAAKGHSMLNNLNQTATRKQLPINHGDATNTIAVSSEFDALNASDLLHGYMILRAAKGFRGVSERYANALAHKLHQSGAAPALKANELAYSTQTGFGDEWVPELWSQQIWQKARTDNTILPLFRAIEMPSNPFELPVEGTDPQVYYVGETTEEAHLTLGSGNPVPDSKIGSGKVPLVAKKLALRVGFSTELVEDSIIPVLNIYREQAMRALADAIDHVLLNGDTETGSTGNINSDHTAPTAGSPFLAMDGIRKLALAIHDIDMSNATPTLAKLREARFDMPPRYAARPNDLAWIVDGNTYARLLAMDEFLTMDKAGPLATAQTGQIGYVDGIPVFVSAEMPLTEADGKVGGGTNNRGTAVCVYRPGWFVGYRRRIAVNVDYLPYYDSYQLTATVRLAFASYDNDVAATLFNIAV</sequence>
<evidence type="ECO:0000313" key="3">
    <source>
        <dbReference type="EMBL" id="QPC83909.1"/>
    </source>
</evidence>
<keyword evidence="4" id="KW-1185">Reference proteome</keyword>
<evidence type="ECO:0000313" key="4">
    <source>
        <dbReference type="Proteomes" id="UP000594468"/>
    </source>
</evidence>
<dbReference type="InterPro" id="IPR024455">
    <property type="entry name" value="Phage_capsid"/>
</dbReference>
<evidence type="ECO:0000259" key="2">
    <source>
        <dbReference type="Pfam" id="PF05065"/>
    </source>
</evidence>
<dbReference type="Proteomes" id="UP000594468">
    <property type="component" value="Chromosome"/>
</dbReference>
<gene>
    <name evidence="3" type="ORF">G4Y79_05890</name>
</gene>
<proteinExistence type="predicted"/>
<dbReference type="EMBL" id="CP062983">
    <property type="protein sequence ID" value="QPC83909.1"/>
    <property type="molecule type" value="Genomic_DNA"/>
</dbReference>
<dbReference type="InterPro" id="IPR054612">
    <property type="entry name" value="Phage_capsid-like_C"/>
</dbReference>